<dbReference type="SUPFAM" id="SSF53067">
    <property type="entry name" value="Actin-like ATPase domain"/>
    <property type="match status" value="1"/>
</dbReference>
<dbReference type="CDD" id="cd24067">
    <property type="entry name" value="ASKHA_NBD_ROK_BsFRK-like"/>
    <property type="match status" value="1"/>
</dbReference>
<dbReference type="EC" id="2.7.1.4" evidence="5"/>
<keyword evidence="8" id="KW-1185">Reference proteome</keyword>
<keyword evidence="4" id="KW-0460">Magnesium</keyword>
<evidence type="ECO:0000256" key="3">
    <source>
        <dbReference type="ARBA" id="ARBA00022833"/>
    </source>
</evidence>
<evidence type="ECO:0000256" key="5">
    <source>
        <dbReference type="ARBA" id="ARBA00038887"/>
    </source>
</evidence>
<dbReference type="Gene3D" id="3.30.420.40">
    <property type="match status" value="2"/>
</dbReference>
<organism evidence="7 8">
    <name type="scientific">Novosphingobium soli</name>
    <dbReference type="NCBI Taxonomy" id="574956"/>
    <lineage>
        <taxon>Bacteria</taxon>
        <taxon>Pseudomonadati</taxon>
        <taxon>Pseudomonadota</taxon>
        <taxon>Alphaproteobacteria</taxon>
        <taxon>Sphingomonadales</taxon>
        <taxon>Sphingomonadaceae</taxon>
        <taxon>Novosphingobium</taxon>
    </lineage>
</organism>
<dbReference type="RefSeq" id="WP_379485708.1">
    <property type="nucleotide sequence ID" value="NZ_JBHLWK010000001.1"/>
</dbReference>
<dbReference type="EMBL" id="JBHLWK010000001">
    <property type="protein sequence ID" value="MFC0202657.1"/>
    <property type="molecule type" value="Genomic_DNA"/>
</dbReference>
<comment type="cofactor">
    <cofactor evidence="1">
        <name>Mg(2+)</name>
        <dbReference type="ChEBI" id="CHEBI:18420"/>
    </cofactor>
</comment>
<keyword evidence="3" id="KW-0862">Zinc</keyword>
<evidence type="ECO:0000256" key="6">
    <source>
        <dbReference type="ARBA" id="ARBA00048451"/>
    </source>
</evidence>
<proteinExistence type="predicted"/>
<gene>
    <name evidence="7" type="ORF">ACFFJC_00055</name>
</gene>
<dbReference type="InterPro" id="IPR000600">
    <property type="entry name" value="ROK"/>
</dbReference>
<reference evidence="7 8" key="1">
    <citation type="submission" date="2024-09" db="EMBL/GenBank/DDBJ databases">
        <authorList>
            <person name="Sun Q."/>
            <person name="Mori K."/>
        </authorList>
    </citation>
    <scope>NUCLEOTIDE SEQUENCE [LARGE SCALE GENOMIC DNA]</scope>
    <source>
        <strain evidence="7 8">CCM 7706</strain>
    </source>
</reference>
<comment type="caution">
    <text evidence="7">The sequence shown here is derived from an EMBL/GenBank/DDBJ whole genome shotgun (WGS) entry which is preliminary data.</text>
</comment>
<comment type="catalytic activity">
    <reaction evidence="6">
        <text>D-fructose + ATP = D-fructose 6-phosphate + ADP + H(+)</text>
        <dbReference type="Rhea" id="RHEA:16125"/>
        <dbReference type="ChEBI" id="CHEBI:15378"/>
        <dbReference type="ChEBI" id="CHEBI:30616"/>
        <dbReference type="ChEBI" id="CHEBI:37721"/>
        <dbReference type="ChEBI" id="CHEBI:61527"/>
        <dbReference type="ChEBI" id="CHEBI:456216"/>
        <dbReference type="EC" id="2.7.1.4"/>
    </reaction>
</comment>
<dbReference type="Pfam" id="PF00480">
    <property type="entry name" value="ROK"/>
    <property type="match status" value="1"/>
</dbReference>
<dbReference type="PANTHER" id="PTHR42742:SF3">
    <property type="entry name" value="FRUCTOKINASE"/>
    <property type="match status" value="1"/>
</dbReference>
<evidence type="ECO:0000313" key="7">
    <source>
        <dbReference type="EMBL" id="MFC0202657.1"/>
    </source>
</evidence>
<evidence type="ECO:0000256" key="4">
    <source>
        <dbReference type="ARBA" id="ARBA00022842"/>
    </source>
</evidence>
<sequence length="307" mass="31696">MHKLAGIELGGTKTVVVLGQAGRIDERLEFATTEPEETIARAIETIEGWRDDKPVDAVGIASFGPIRVSREAADYGCLLDTPKPGWSGAAVVAPVAAALGCPVALDTDVNAAALAEQRHGAAQGCDSMVYLTIGTGLGGGVLICGEPVHGLLHPEIGHVRLRRAAGDGFEGACAFHGDCLEGLLSGPALAARLGTHPSRVDAENPMWEPVAHDLAELLAMLVLTVAPERIVVGGGVAQRQPQLLPMAVGRVPTLLGGYLRDCTREKLGGMIVPPQLGDDAGPMGALVLASRALEDRVAAVRHVPAAA</sequence>
<dbReference type="PROSITE" id="PS01125">
    <property type="entry name" value="ROK"/>
    <property type="match status" value="1"/>
</dbReference>
<protein>
    <recommendedName>
        <fullName evidence="5">fructokinase</fullName>
        <ecNumber evidence="5">2.7.1.4</ecNumber>
    </recommendedName>
</protein>
<dbReference type="PANTHER" id="PTHR42742">
    <property type="entry name" value="TRANSCRIPTIONAL REPRESSOR MPRA"/>
    <property type="match status" value="1"/>
</dbReference>
<name>A0ABV6CQE8_9SPHN</name>
<dbReference type="Proteomes" id="UP001589798">
    <property type="component" value="Unassembled WGS sequence"/>
</dbReference>
<evidence type="ECO:0000256" key="2">
    <source>
        <dbReference type="ARBA" id="ARBA00022723"/>
    </source>
</evidence>
<evidence type="ECO:0000256" key="1">
    <source>
        <dbReference type="ARBA" id="ARBA00001946"/>
    </source>
</evidence>
<evidence type="ECO:0000313" key="8">
    <source>
        <dbReference type="Proteomes" id="UP001589798"/>
    </source>
</evidence>
<dbReference type="InterPro" id="IPR049874">
    <property type="entry name" value="ROK_cs"/>
</dbReference>
<dbReference type="InterPro" id="IPR051804">
    <property type="entry name" value="Carb_Metab_Reg_Kinase/Isom"/>
</dbReference>
<accession>A0ABV6CQE8</accession>
<dbReference type="InterPro" id="IPR043129">
    <property type="entry name" value="ATPase_NBD"/>
</dbReference>
<keyword evidence="2" id="KW-0479">Metal-binding</keyword>